<keyword evidence="1" id="KW-0614">Plasmid</keyword>
<evidence type="ECO:0000313" key="1">
    <source>
        <dbReference type="EMBL" id="AII15610.1"/>
    </source>
</evidence>
<dbReference type="KEGG" id="caj:CIG1485E_a0085"/>
<organism evidence="1 2">
    <name type="scientific">Campylobacter iguaniorum</name>
    <dbReference type="NCBI Taxonomy" id="1244531"/>
    <lineage>
        <taxon>Bacteria</taxon>
        <taxon>Pseudomonadati</taxon>
        <taxon>Campylobacterota</taxon>
        <taxon>Epsilonproteobacteria</taxon>
        <taxon>Campylobacterales</taxon>
        <taxon>Campylobacteraceae</taxon>
        <taxon>Campylobacter</taxon>
    </lineage>
</organism>
<keyword evidence="2" id="KW-1185">Reference proteome</keyword>
<geneLocation type="plasmid" evidence="1 2">
    <name>pCIG1485E</name>
</geneLocation>
<gene>
    <name evidence="1" type="ORF">CIG1485E_a0085</name>
</gene>
<dbReference type="RefSeq" id="WP_041572726.1">
    <property type="nucleotide sequence ID" value="NZ_CP009044.1"/>
</dbReference>
<dbReference type="HOGENOM" id="CLU_2506494_0_0_7"/>
<dbReference type="Proteomes" id="UP000028486">
    <property type="component" value="Plasmid pCIG1485E"/>
</dbReference>
<dbReference type="AlphaFoldDB" id="A0A076FBK6"/>
<sequence>MIESEYRGNKILRRILIKAFELMNVWNIDFLTIASPLYDTDTTKRDEKYFKDRKKLVKYYESIGFEKLTDGKNVIMYLKYDGEAE</sequence>
<reference evidence="1 2" key="1">
    <citation type="journal article" date="2014" name="Genome Announc.">
        <title>Complete Genome Sequence of Campylobacter iguaniorum Strain 1485ET, Isolated from a Bearded Dragon (Pogona vitticeps).</title>
        <authorList>
            <person name="Gilbert M.J."/>
            <person name="Miller W.G."/>
            <person name="Yee E."/>
            <person name="Kik M."/>
            <person name="Wagenaar J.A."/>
            <person name="Duim B."/>
        </authorList>
    </citation>
    <scope>NUCLEOTIDE SEQUENCE [LARGE SCALE GENOMIC DNA]</scope>
    <source>
        <strain evidence="1 2">1485E</strain>
        <plasmid evidence="1">pCIG1485E</plasmid>
    </source>
</reference>
<evidence type="ECO:0008006" key="3">
    <source>
        <dbReference type="Google" id="ProtNLM"/>
    </source>
</evidence>
<name>A0A076FBK6_9BACT</name>
<protein>
    <recommendedName>
        <fullName evidence="3">Acetyltransferase</fullName>
    </recommendedName>
</protein>
<dbReference type="EMBL" id="CP009044">
    <property type="protein sequence ID" value="AII15610.1"/>
    <property type="molecule type" value="Genomic_DNA"/>
</dbReference>
<proteinExistence type="predicted"/>
<accession>A0A076FBK6</accession>
<evidence type="ECO:0000313" key="2">
    <source>
        <dbReference type="Proteomes" id="UP000028486"/>
    </source>
</evidence>